<accession>A0AAD3DG69</accession>
<evidence type="ECO:0000313" key="2">
    <source>
        <dbReference type="Proteomes" id="UP001054857"/>
    </source>
</evidence>
<keyword evidence="2" id="KW-1185">Reference proteome</keyword>
<organism evidence="1 2">
    <name type="scientific">Astrephomene gubernaculifera</name>
    <dbReference type="NCBI Taxonomy" id="47775"/>
    <lineage>
        <taxon>Eukaryota</taxon>
        <taxon>Viridiplantae</taxon>
        <taxon>Chlorophyta</taxon>
        <taxon>core chlorophytes</taxon>
        <taxon>Chlorophyceae</taxon>
        <taxon>CS clade</taxon>
        <taxon>Chlamydomonadales</taxon>
        <taxon>Astrephomenaceae</taxon>
        <taxon>Astrephomene</taxon>
    </lineage>
</organism>
<dbReference type="Proteomes" id="UP001054857">
    <property type="component" value="Unassembled WGS sequence"/>
</dbReference>
<protein>
    <submittedName>
        <fullName evidence="1">Uncharacterized protein</fullName>
    </submittedName>
</protein>
<comment type="caution">
    <text evidence="1">The sequence shown here is derived from an EMBL/GenBank/DDBJ whole genome shotgun (WGS) entry which is preliminary data.</text>
</comment>
<reference evidence="1 2" key="1">
    <citation type="journal article" date="2021" name="Sci. Rep.">
        <title>Genome sequencing of the multicellular alga Astrephomene provides insights into convergent evolution of germ-soma differentiation.</title>
        <authorList>
            <person name="Yamashita S."/>
            <person name="Yamamoto K."/>
            <person name="Matsuzaki R."/>
            <person name="Suzuki S."/>
            <person name="Yamaguchi H."/>
            <person name="Hirooka S."/>
            <person name="Minakuchi Y."/>
            <person name="Miyagishima S."/>
            <person name="Kawachi M."/>
            <person name="Toyoda A."/>
            <person name="Nozaki H."/>
        </authorList>
    </citation>
    <scope>NUCLEOTIDE SEQUENCE [LARGE SCALE GENOMIC DNA]</scope>
    <source>
        <strain evidence="1 2">NIES-4017</strain>
    </source>
</reference>
<dbReference type="AlphaFoldDB" id="A0AAD3DG69"/>
<evidence type="ECO:0000313" key="1">
    <source>
        <dbReference type="EMBL" id="GFR41200.1"/>
    </source>
</evidence>
<gene>
    <name evidence="1" type="ORF">Agub_g1870</name>
</gene>
<feature type="non-terminal residue" evidence="1">
    <location>
        <position position="180"/>
    </location>
</feature>
<proteinExistence type="predicted"/>
<name>A0AAD3DG69_9CHLO</name>
<dbReference type="EMBL" id="BMAR01000001">
    <property type="protein sequence ID" value="GFR41200.1"/>
    <property type="molecule type" value="Genomic_DNA"/>
</dbReference>
<sequence>RKQVSDAERQRQQMMELAALAVTRGSGGGGGGGPSAASSSSLSGTWHSCTHAAHVRPMLTVSGEALLAALMAAVQRAADATAAEPVLAALVTLAQLAGLAGLEELCEAAVAALAAAGSVAAPAPFGTSAAGKQLAALRALLGAVGSPEAGQLGSAWAIILRTASELEALVRVVARPLQPG</sequence>
<feature type="non-terminal residue" evidence="1">
    <location>
        <position position="1"/>
    </location>
</feature>